<dbReference type="PANTHER" id="PTHR45784">
    <property type="entry name" value="C-TYPE LECTIN DOMAIN FAMILY 20 MEMBER A-RELATED"/>
    <property type="match status" value="1"/>
</dbReference>
<evidence type="ECO:0000259" key="2">
    <source>
        <dbReference type="SMART" id="SM00034"/>
    </source>
</evidence>
<evidence type="ECO:0000313" key="3">
    <source>
        <dbReference type="EMBL" id="CAG5098396.1"/>
    </source>
</evidence>
<dbReference type="Gene3D" id="3.10.100.10">
    <property type="entry name" value="Mannose-Binding Protein A, subunit A"/>
    <property type="match status" value="2"/>
</dbReference>
<evidence type="ECO:0000313" key="4">
    <source>
        <dbReference type="Proteomes" id="UP001158576"/>
    </source>
</evidence>
<feature type="coiled-coil region" evidence="1">
    <location>
        <begin position="74"/>
        <end position="101"/>
    </location>
</feature>
<feature type="domain" description="C-type lectin" evidence="2">
    <location>
        <begin position="345"/>
        <end position="469"/>
    </location>
</feature>
<dbReference type="EMBL" id="OU015569">
    <property type="protein sequence ID" value="CAG5098396.1"/>
    <property type="molecule type" value="Genomic_DNA"/>
</dbReference>
<dbReference type="SUPFAM" id="SSF56436">
    <property type="entry name" value="C-type lectin-like"/>
    <property type="match status" value="2"/>
</dbReference>
<evidence type="ECO:0000256" key="1">
    <source>
        <dbReference type="SAM" id="Coils"/>
    </source>
</evidence>
<dbReference type="Proteomes" id="UP001158576">
    <property type="component" value="Chromosome XSR"/>
</dbReference>
<proteinExistence type="predicted"/>
<accession>A0ABN7SKV4</accession>
<feature type="domain" description="C-type lectin" evidence="2">
    <location>
        <begin position="217"/>
        <end position="344"/>
    </location>
</feature>
<dbReference type="InterPro" id="IPR016186">
    <property type="entry name" value="C-type_lectin-like/link_sf"/>
</dbReference>
<gene>
    <name evidence="3" type="ORF">OKIOD_LOCUS7188</name>
</gene>
<dbReference type="PANTHER" id="PTHR45784:SF3">
    <property type="entry name" value="C-TYPE LECTIN DOMAIN FAMILY 4 MEMBER K-LIKE-RELATED"/>
    <property type="match status" value="1"/>
</dbReference>
<dbReference type="InterPro" id="IPR013320">
    <property type="entry name" value="ConA-like_dom_sf"/>
</dbReference>
<dbReference type="SMART" id="SM00034">
    <property type="entry name" value="CLECT"/>
    <property type="match status" value="2"/>
</dbReference>
<feature type="coiled-coil region" evidence="1">
    <location>
        <begin position="595"/>
        <end position="644"/>
    </location>
</feature>
<dbReference type="CDD" id="cd00037">
    <property type="entry name" value="CLECT"/>
    <property type="match status" value="2"/>
</dbReference>
<dbReference type="SUPFAM" id="SSF49899">
    <property type="entry name" value="Concanavalin A-like lectins/glucanases"/>
    <property type="match status" value="1"/>
</dbReference>
<reference evidence="3 4" key="1">
    <citation type="submission" date="2021-04" db="EMBL/GenBank/DDBJ databases">
        <authorList>
            <person name="Bliznina A."/>
        </authorList>
    </citation>
    <scope>NUCLEOTIDE SEQUENCE [LARGE SCALE GENOMIC DNA]</scope>
</reference>
<name>A0ABN7SKV4_OIKDI</name>
<dbReference type="InterPro" id="IPR001304">
    <property type="entry name" value="C-type_lectin-like"/>
</dbReference>
<keyword evidence="4" id="KW-1185">Reference proteome</keyword>
<protein>
    <submittedName>
        <fullName evidence="3">Oidioi.mRNA.OKI2018_I69.XSR.g15630.t1.cds</fullName>
    </submittedName>
</protein>
<keyword evidence="1" id="KW-0175">Coiled coil</keyword>
<organism evidence="3 4">
    <name type="scientific">Oikopleura dioica</name>
    <name type="common">Tunicate</name>
    <dbReference type="NCBI Taxonomy" id="34765"/>
    <lineage>
        <taxon>Eukaryota</taxon>
        <taxon>Metazoa</taxon>
        <taxon>Chordata</taxon>
        <taxon>Tunicata</taxon>
        <taxon>Appendicularia</taxon>
        <taxon>Copelata</taxon>
        <taxon>Oikopleuridae</taxon>
        <taxon>Oikopleura</taxon>
    </lineage>
</organism>
<dbReference type="InterPro" id="IPR016187">
    <property type="entry name" value="CTDL_fold"/>
</dbReference>
<sequence>MEEPDQQQVLAKITKNFVDKFEAIKEKYNVKLQPVKKRDTVLTLVASMSSASRSQFIRSRQINDQMQAQIDSTLAKLEVQFQSVQDVLQELEDEMDTVKSSLHEEVHPSQIQRLETTVAKLFEKENDFKDLWSTILEDSKIEAEHTSDLLKVVLDRFGRASEEGTCWFSDGTGVKTIDRYSESDFEFVPVEFRGSAGFSKAPLADRDFFRRKSSNTKDQFFIEFENGNTVTGDLSRTVDGFKEASAHCSKDGKILAVIKNTANLNALVEKISDKEVDGPVFLGLKFGIYPVPWTWEARNVISPWKDGWANDQPAANPDKRCVAATATGWITQNCDSKLSHYVCLGKTGEGKHRYYIQSIVGGGATYAQAVKGCREKRRVLAVVATEKQDEALLDVFKQNSKIASAWIGLKSKGGDTEEKWQWVDGTIAHDIKLSEDRAATNGCLAVKKVEGKMQIGLVRCDVEGSFLCTELSHHRERRHIVHRPDRDPASIIHPAPTYREFFEGVSDEDFTDVIQYDWQWPRYGWLADQARCVDVIMETYLNLTDFIGSIDLSVNEASFKSEIAMEGLEHVLGAIENDEHISKASEQWAEISANMDDAEAALEALRKYVKELDEAEILLKDINLESFKALQNDYLQKLEELERQWMCENIDFGELQIPNLGDENLYEPLCIKFTWAMDEVRAKLAKLDEQFQQFLQSDCWADVNNVYCEDVTPVSLGSGIRNYESCDGVLVDLLGEDQEQQFHCFIGDADFHIRSGAEDIVETERTLEDLRYDLNDPRFTGPEWTEATRQANKIGEDICSGKVEFSVDRELEYFEQTFSDLMPGSSHLPKQLSPEKAEADILEGVLEPAKEIRAARDNMEDVIDFANRFDLDTEPDNIIDYMNEIIKIAEDEQLPGLKFNDLPLTENLVNENEEDNIVADFEKYLKAKDDFEEELKYLEHLVDSSRGLLSRFDDNMNSMKFSGKQSVEINDPPPFDGHHQFELEFNLKLDSLSNNILTLKDGDGSQLIVETRRGELFAKLVEFDEAIVLSTGNPLIRNIWTRVKISSSGSAMFLQFYVLNCDDLGNNLDLEREDGGAANPCDPKANVAYKQLDASSRHWHIDSDHDDYEMTFGGGYSGRDNLFAVSNPMVNGLAVGLYDSTILDVDTNHELVVNEPIIHTATCYNIFSNSVEEVDGFGKSQHHAIDTCVCLDGDESYFQIDASNLQMIYNQRLQVQVDFIQNAPTQTALVTLIYNEDLGSYLALEKFGNLFRFSFRPNWDEDTVVVEDIAGPQTDDSYLRLYFGIYRKGKDKFYAVVYAKADEDGKTNSDIVTQEISQVTWKILSDSLGESPLIFGGHHLRIPSWIESELDSFSAPERSLAACLRLININDDSLNAEVYNTIDGVGIHRHRDTADRYNFHLEAEDIMHFEVERFNKEDQLTFSFHSENSVGSVARFGPVQLSINSDFAEVSGCSSREVSSFSINDDIEHVVLIRRTSRSHTVVEISRSDGSNSQFEIDCEGNEVYHSLVFGGDGFQGIIARPLVFNEQGITTDILNELRCREPDECAHIEFNKNASNF</sequence>
<dbReference type="Pfam" id="PF00059">
    <property type="entry name" value="Lectin_C"/>
    <property type="match status" value="1"/>
</dbReference>